<dbReference type="PROSITE" id="PS00065">
    <property type="entry name" value="D_2_HYDROXYACID_DH_1"/>
    <property type="match status" value="1"/>
</dbReference>
<feature type="region of interest" description="Disordered" evidence="3">
    <location>
        <begin position="1"/>
        <end position="22"/>
    </location>
</feature>
<dbReference type="AlphaFoldDB" id="A0A8H5AJJ5"/>
<dbReference type="InterPro" id="IPR050223">
    <property type="entry name" value="D-isomer_2-hydroxyacid_DH"/>
</dbReference>
<keyword evidence="2" id="KW-0067">ATP-binding</keyword>
<dbReference type="GO" id="GO:0004672">
    <property type="term" value="F:protein kinase activity"/>
    <property type="evidence" value="ECO:0007669"/>
    <property type="project" value="InterPro"/>
</dbReference>
<dbReference type="SUPFAM" id="SSF51735">
    <property type="entry name" value="NAD(P)-binding Rossmann-fold domains"/>
    <property type="match status" value="1"/>
</dbReference>
<dbReference type="InterPro" id="IPR036291">
    <property type="entry name" value="NAD(P)-bd_dom_sf"/>
</dbReference>
<dbReference type="SUPFAM" id="SSF56112">
    <property type="entry name" value="Protein kinase-like (PK-like)"/>
    <property type="match status" value="1"/>
</dbReference>
<protein>
    <recommendedName>
        <fullName evidence="4">Protein kinase domain-containing protein</fullName>
    </recommendedName>
</protein>
<gene>
    <name evidence="5" type="ORF">FOXYS1_2793</name>
</gene>
<dbReference type="InterPro" id="IPR006140">
    <property type="entry name" value="D-isomer_DH_NAD-bd"/>
</dbReference>
<dbReference type="Gene3D" id="1.10.510.10">
    <property type="entry name" value="Transferase(Phosphotransferase) domain 1"/>
    <property type="match status" value="1"/>
</dbReference>
<dbReference type="GO" id="GO:0005524">
    <property type="term" value="F:ATP binding"/>
    <property type="evidence" value="ECO:0007669"/>
    <property type="project" value="UniProtKB-UniRule"/>
</dbReference>
<feature type="compositionally biased region" description="Acidic residues" evidence="3">
    <location>
        <begin position="13"/>
        <end position="22"/>
    </location>
</feature>
<evidence type="ECO:0000256" key="3">
    <source>
        <dbReference type="SAM" id="MobiDB-lite"/>
    </source>
</evidence>
<sequence length="640" mass="71436">MNRVPTTDSTREDAEDWGDFVDSDEEPDVEFACEDINLYPKGFCYPISISDIIVERYRIIHKLGHGAFSTVWVAQDMTENRDVALKILMLGSPDDRDCQMQSEIISTAKDLTLQLLKALKALHEAEIVHADLNTANIMYTLRPLNNIISEKYKQIGRPRKMKLWTEQWKDGELVMPMKLKEELIGDSIVLGDFGLAHKADWSHASVVSSIVLALGPLPESWKGTYHVGGSGEDKWYDQNWQMDPESDLKERITQLRPDVGARELELVLSILRRGLVYQHENRITAAELLDHDSFKGLMCIGLLRDMQTPKPFILFFSPVRHAKAAYEELQEVARVEVVTSTNRQEFFKDIQDKYKDIHVIYRTSASGAVAGNFDVEFIEHLPPSCKFICHNGAVASSGYDQIDVKACADRGITVTYAPDPVTNATADLALWLLLGSLRQLNPSLGSLRRGNFKTGIDFGRDPEGKVLGILGMGRIGRALKARCEPFGIITQYHNRSELPPDQAAGATYVSFEKLISESDMISINIPLNAQTRHLIGAEQITRMKDGVIIINTARGAVIDENALSEALDSGKIASVGLDVYEHEPMINERLLKNERALLVPHLGTHTVETLTKMETCAMKNARRAVLGEPLLTPVPEHAGL</sequence>
<dbReference type="GO" id="GO:0030267">
    <property type="term" value="F:glyoxylate reductase (NADPH) activity"/>
    <property type="evidence" value="ECO:0007669"/>
    <property type="project" value="TreeGrafter"/>
</dbReference>
<dbReference type="InterPro" id="IPR029753">
    <property type="entry name" value="D-isomer_DH_CS"/>
</dbReference>
<feature type="binding site" evidence="2">
    <location>
        <position position="86"/>
    </location>
    <ligand>
        <name>ATP</name>
        <dbReference type="ChEBI" id="CHEBI:30616"/>
    </ligand>
</feature>
<dbReference type="CDD" id="cd12168">
    <property type="entry name" value="Mand_dh_like"/>
    <property type="match status" value="1"/>
</dbReference>
<dbReference type="SMART" id="SM00220">
    <property type="entry name" value="S_TKc"/>
    <property type="match status" value="1"/>
</dbReference>
<dbReference type="InterPro" id="IPR006139">
    <property type="entry name" value="D-isomer_2_OHA_DH_cat_dom"/>
</dbReference>
<dbReference type="PROSITE" id="PS00671">
    <property type="entry name" value="D_2_HYDROXYACID_DH_3"/>
    <property type="match status" value="1"/>
</dbReference>
<dbReference type="InterPro" id="IPR000719">
    <property type="entry name" value="Prot_kinase_dom"/>
</dbReference>
<dbReference type="PROSITE" id="PS50011">
    <property type="entry name" value="PROTEIN_KINASE_DOM"/>
    <property type="match status" value="1"/>
</dbReference>
<dbReference type="Gene3D" id="3.30.200.20">
    <property type="entry name" value="Phosphorylase Kinase, domain 1"/>
    <property type="match status" value="1"/>
</dbReference>
<dbReference type="Pfam" id="PF02826">
    <property type="entry name" value="2-Hacid_dh_C"/>
    <property type="match status" value="1"/>
</dbReference>
<name>A0A8H5AJJ5_FUSOX</name>
<dbReference type="PROSITE" id="PS00107">
    <property type="entry name" value="PROTEIN_KINASE_ATP"/>
    <property type="match status" value="1"/>
</dbReference>
<dbReference type="Pfam" id="PF00389">
    <property type="entry name" value="2-Hacid_dh"/>
    <property type="match status" value="1"/>
</dbReference>
<proteinExistence type="predicted"/>
<comment type="caution">
    <text evidence="5">The sequence shown here is derived from an EMBL/GenBank/DDBJ whole genome shotgun (WGS) entry which is preliminary data.</text>
</comment>
<dbReference type="GO" id="GO:0051287">
    <property type="term" value="F:NAD binding"/>
    <property type="evidence" value="ECO:0007669"/>
    <property type="project" value="InterPro"/>
</dbReference>
<evidence type="ECO:0000256" key="1">
    <source>
        <dbReference type="ARBA" id="ARBA00023002"/>
    </source>
</evidence>
<keyword evidence="1" id="KW-0560">Oxidoreductase</keyword>
<dbReference type="EMBL" id="JAAFOW010000408">
    <property type="protein sequence ID" value="KAF5266369.1"/>
    <property type="molecule type" value="Genomic_DNA"/>
</dbReference>
<evidence type="ECO:0000256" key="2">
    <source>
        <dbReference type="PROSITE-ProRule" id="PRU10141"/>
    </source>
</evidence>
<dbReference type="InterPro" id="IPR011009">
    <property type="entry name" value="Kinase-like_dom_sf"/>
</dbReference>
<evidence type="ECO:0000259" key="4">
    <source>
        <dbReference type="PROSITE" id="PS50011"/>
    </source>
</evidence>
<dbReference type="GO" id="GO:0016618">
    <property type="term" value="F:hydroxypyruvate reductase [NAD(P)H] activity"/>
    <property type="evidence" value="ECO:0007669"/>
    <property type="project" value="TreeGrafter"/>
</dbReference>
<dbReference type="PANTHER" id="PTHR10996:SF269">
    <property type="entry name" value="HYPOTHETICAL D-ISOMER SPECIFIC 2-HYDROXYACID DEHYDROGENASE (EUROFUNG)"/>
    <property type="match status" value="1"/>
</dbReference>
<keyword evidence="2" id="KW-0547">Nucleotide-binding</keyword>
<dbReference type="Proteomes" id="UP000558688">
    <property type="component" value="Unassembled WGS sequence"/>
</dbReference>
<dbReference type="Gene3D" id="3.40.50.720">
    <property type="entry name" value="NAD(P)-binding Rossmann-like Domain"/>
    <property type="match status" value="2"/>
</dbReference>
<dbReference type="PANTHER" id="PTHR10996">
    <property type="entry name" value="2-HYDROXYACID DEHYDROGENASE-RELATED"/>
    <property type="match status" value="1"/>
</dbReference>
<dbReference type="InterPro" id="IPR029752">
    <property type="entry name" value="D-isomer_DH_CS1"/>
</dbReference>
<feature type="domain" description="Protein kinase" evidence="4">
    <location>
        <begin position="1"/>
        <end position="294"/>
    </location>
</feature>
<evidence type="ECO:0000313" key="5">
    <source>
        <dbReference type="EMBL" id="KAF5266369.1"/>
    </source>
</evidence>
<dbReference type="InterPro" id="IPR017441">
    <property type="entry name" value="Protein_kinase_ATP_BS"/>
</dbReference>
<reference evidence="5" key="1">
    <citation type="submission" date="2020-02" db="EMBL/GenBank/DDBJ databases">
        <title>Identification and distribution of gene clusters putatively required for synthesis of sphingolipid metabolism inhibitors in phylogenetically diverse species of the filamentous fungus Fusarium.</title>
        <authorList>
            <person name="Kim H.-S."/>
            <person name="Busman M."/>
            <person name="Brown D.W."/>
            <person name="Divon H."/>
            <person name="Uhlig S."/>
            <person name="Proctor R.H."/>
        </authorList>
    </citation>
    <scope>NUCLEOTIDE SEQUENCE [LARGE SCALE GENOMIC DNA]</scope>
    <source>
        <strain evidence="5">NRRL 39464</strain>
    </source>
</reference>
<accession>A0A8H5AJJ5</accession>
<organism evidence="5 6">
    <name type="scientific">Fusarium oxysporum</name>
    <name type="common">Fusarium vascular wilt</name>
    <dbReference type="NCBI Taxonomy" id="5507"/>
    <lineage>
        <taxon>Eukaryota</taxon>
        <taxon>Fungi</taxon>
        <taxon>Dikarya</taxon>
        <taxon>Ascomycota</taxon>
        <taxon>Pezizomycotina</taxon>
        <taxon>Sordariomycetes</taxon>
        <taxon>Hypocreomycetidae</taxon>
        <taxon>Hypocreales</taxon>
        <taxon>Nectriaceae</taxon>
        <taxon>Fusarium</taxon>
        <taxon>Fusarium oxysporum species complex</taxon>
    </lineage>
</organism>
<evidence type="ECO:0000313" key="6">
    <source>
        <dbReference type="Proteomes" id="UP000558688"/>
    </source>
</evidence>
<dbReference type="SUPFAM" id="SSF52283">
    <property type="entry name" value="Formate/glycerate dehydrogenase catalytic domain-like"/>
    <property type="match status" value="1"/>
</dbReference>
<dbReference type="GO" id="GO:0005829">
    <property type="term" value="C:cytosol"/>
    <property type="evidence" value="ECO:0007669"/>
    <property type="project" value="TreeGrafter"/>
</dbReference>